<sequence length="121" mass="12699">MRGLILDYGGVLTDGPEMAGLPRRARSAGLRVALLSDAHAVPTEFRGEFDVVVLGGAGGVRKPDPAAFRRAAEMLGLEPAECVVVDDLPVNVRGAGAAGAVGVRHTDPESTLRELEILLDW</sequence>
<dbReference type="GO" id="GO:0016787">
    <property type="term" value="F:hydrolase activity"/>
    <property type="evidence" value="ECO:0007669"/>
    <property type="project" value="UniProtKB-KW"/>
</dbReference>
<dbReference type="InterPro" id="IPR052898">
    <property type="entry name" value="ACAD10-like"/>
</dbReference>
<dbReference type="InterPro" id="IPR036412">
    <property type="entry name" value="HAD-like_sf"/>
</dbReference>
<comment type="caution">
    <text evidence="1">The sequence shown here is derived from an EMBL/GenBank/DDBJ whole genome shotgun (WGS) entry which is preliminary data.</text>
</comment>
<dbReference type="Pfam" id="PF00702">
    <property type="entry name" value="Hydrolase"/>
    <property type="match status" value="1"/>
</dbReference>
<dbReference type="NCBIfam" id="TIGR01509">
    <property type="entry name" value="HAD-SF-IA-v3"/>
    <property type="match status" value="1"/>
</dbReference>
<evidence type="ECO:0000313" key="2">
    <source>
        <dbReference type="Proteomes" id="UP001501598"/>
    </source>
</evidence>
<name>A0ABP8RV54_9PSEU</name>
<gene>
    <name evidence="1" type="ORF">GCM10023175_37760</name>
</gene>
<keyword evidence="2" id="KW-1185">Reference proteome</keyword>
<dbReference type="Gene3D" id="3.40.50.1000">
    <property type="entry name" value="HAD superfamily/HAD-like"/>
    <property type="match status" value="1"/>
</dbReference>
<dbReference type="SUPFAM" id="SSF56784">
    <property type="entry name" value="HAD-like"/>
    <property type="match status" value="1"/>
</dbReference>
<organism evidence="1 2">
    <name type="scientific">Pseudonocardia xishanensis</name>
    <dbReference type="NCBI Taxonomy" id="630995"/>
    <lineage>
        <taxon>Bacteria</taxon>
        <taxon>Bacillati</taxon>
        <taxon>Actinomycetota</taxon>
        <taxon>Actinomycetes</taxon>
        <taxon>Pseudonocardiales</taxon>
        <taxon>Pseudonocardiaceae</taxon>
        <taxon>Pseudonocardia</taxon>
    </lineage>
</organism>
<dbReference type="Proteomes" id="UP001501598">
    <property type="component" value="Unassembled WGS sequence"/>
</dbReference>
<reference evidence="2" key="1">
    <citation type="journal article" date="2019" name="Int. J. Syst. Evol. Microbiol.">
        <title>The Global Catalogue of Microorganisms (GCM) 10K type strain sequencing project: providing services to taxonomists for standard genome sequencing and annotation.</title>
        <authorList>
            <consortium name="The Broad Institute Genomics Platform"/>
            <consortium name="The Broad Institute Genome Sequencing Center for Infectious Disease"/>
            <person name="Wu L."/>
            <person name="Ma J."/>
        </authorList>
    </citation>
    <scope>NUCLEOTIDE SEQUENCE [LARGE SCALE GENOMIC DNA]</scope>
    <source>
        <strain evidence="2">JCM 17906</strain>
    </source>
</reference>
<protein>
    <submittedName>
        <fullName evidence="1">HAD-IA family hydrolase</fullName>
    </submittedName>
</protein>
<accession>A0ABP8RV54</accession>
<dbReference type="PANTHER" id="PTHR47829:SF1">
    <property type="entry name" value="HAD FAMILY PHOSPHATASE"/>
    <property type="match status" value="1"/>
</dbReference>
<dbReference type="InterPro" id="IPR023214">
    <property type="entry name" value="HAD_sf"/>
</dbReference>
<dbReference type="EMBL" id="BAABGT010000049">
    <property type="protein sequence ID" value="GAA4549504.1"/>
    <property type="molecule type" value="Genomic_DNA"/>
</dbReference>
<dbReference type="PANTHER" id="PTHR47829">
    <property type="entry name" value="HYDROLASE, PUTATIVE (AFU_ORTHOLOGUE AFUA_1G12880)-RELATED"/>
    <property type="match status" value="1"/>
</dbReference>
<dbReference type="InterPro" id="IPR006439">
    <property type="entry name" value="HAD-SF_hydro_IA"/>
</dbReference>
<proteinExistence type="predicted"/>
<keyword evidence="1" id="KW-0378">Hydrolase</keyword>
<evidence type="ECO:0000313" key="1">
    <source>
        <dbReference type="EMBL" id="GAA4549504.1"/>
    </source>
</evidence>
<dbReference type="RefSeq" id="WP_345419971.1">
    <property type="nucleotide sequence ID" value="NZ_BAABGT010000049.1"/>
</dbReference>